<proteinExistence type="predicted"/>
<keyword evidence="3" id="KW-1185">Reference proteome</keyword>
<name>A0ABT0B8C8_9SPHN</name>
<accession>A0ABT0B8C8</accession>
<gene>
    <name evidence="2" type="ORF">MTR62_01005</name>
</gene>
<dbReference type="EMBL" id="JALHLF010000002">
    <property type="protein sequence ID" value="MCJ2181292.1"/>
    <property type="molecule type" value="Genomic_DNA"/>
</dbReference>
<dbReference type="RefSeq" id="WP_244016412.1">
    <property type="nucleotide sequence ID" value="NZ_JALHLF010000002.1"/>
</dbReference>
<organism evidence="2 3">
    <name type="scientific">Novosphingobium organovorum</name>
    <dbReference type="NCBI Taxonomy" id="2930092"/>
    <lineage>
        <taxon>Bacteria</taxon>
        <taxon>Pseudomonadati</taxon>
        <taxon>Pseudomonadota</taxon>
        <taxon>Alphaproteobacteria</taxon>
        <taxon>Sphingomonadales</taxon>
        <taxon>Sphingomonadaceae</taxon>
        <taxon>Novosphingobium</taxon>
    </lineage>
</organism>
<dbReference type="Proteomes" id="UP001162881">
    <property type="component" value="Unassembled WGS sequence"/>
</dbReference>
<sequence>MLAEVTIDGVEAEGLRAAIEDMVRREHADEAAGALREKLAPLCAANAPLPAAFLQVAAPDVDFVGWNLLADAVWKLDQCGEPVAAIGFEMSPEERDEAGEPRLATRFFFDTAWPFSESSHTELLEAYDEFGTAWDNEHADTDETLVALDGLAGMAGALDALRNQAQRHSDIVVAQAEFLGTLYLAVLFHIAVRDRALREGLGRPMAFLAGTRGVVLALNAPALAAGAAQTSRKTAQTASAPAIPSAFEPAEAPELPLSQFESGPEGGFTPPDSPEEAAPNAPGLAALIASASDPDPGDDPEGWHLPPPGIHTTGTQLRRRLVTEESIAELEETGRTSLLSRLFRRR</sequence>
<feature type="region of interest" description="Disordered" evidence="1">
    <location>
        <begin position="256"/>
        <end position="317"/>
    </location>
</feature>
<comment type="caution">
    <text evidence="2">The sequence shown here is derived from an EMBL/GenBank/DDBJ whole genome shotgun (WGS) entry which is preliminary data.</text>
</comment>
<protein>
    <submittedName>
        <fullName evidence="2">Uncharacterized protein</fullName>
    </submittedName>
</protein>
<evidence type="ECO:0000256" key="1">
    <source>
        <dbReference type="SAM" id="MobiDB-lite"/>
    </source>
</evidence>
<reference evidence="2" key="1">
    <citation type="submission" date="2022-03" db="EMBL/GenBank/DDBJ databases">
        <title>Identification of a novel bacterium isolated from mangrove sediments.</title>
        <authorList>
            <person name="Pan X."/>
        </authorList>
    </citation>
    <scope>NUCLEOTIDE SEQUENCE</scope>
    <source>
        <strain evidence="2">B1949</strain>
    </source>
</reference>
<evidence type="ECO:0000313" key="2">
    <source>
        <dbReference type="EMBL" id="MCJ2181292.1"/>
    </source>
</evidence>
<evidence type="ECO:0000313" key="3">
    <source>
        <dbReference type="Proteomes" id="UP001162881"/>
    </source>
</evidence>